<dbReference type="Pfam" id="PF06853">
    <property type="entry name" value="DUF1249"/>
    <property type="match status" value="1"/>
</dbReference>
<dbReference type="PANTHER" id="PTHR38774">
    <property type="entry name" value="CYTOPLASMIC PROTEIN-RELATED"/>
    <property type="match status" value="1"/>
</dbReference>
<protein>
    <submittedName>
        <fullName evidence="1">DUF1249 domain-containing protein</fullName>
    </submittedName>
</protein>
<dbReference type="RefSeq" id="WP_046519720.1">
    <property type="nucleotide sequence ID" value="NZ_LAVS01000016.1"/>
</dbReference>
<sequence>MPNLARKPYVPYLPDFLSLCERNYAQLRFFLPVNQRAGQRCLIHINASESYQVELLELCKYTTTVSIELISQSMTGWLKPRFEVRLYHDARLAEVLACQQVRQLKAVYSYPNVDMLLPDEKRQINLLLRDWLNLCARRGYQNTGLLA</sequence>
<accession>A0A3P3QJ23</accession>
<keyword evidence="2" id="KW-1185">Reference proteome</keyword>
<comment type="caution">
    <text evidence="1">The sequence shown here is derived from an EMBL/GenBank/DDBJ whole genome shotgun (WGS) entry which is preliminary data.</text>
</comment>
<reference evidence="1 2" key="1">
    <citation type="submission" date="2018-11" db="EMBL/GenBank/DDBJ databases">
        <title>Draft genome analysis of Rheinheimera mesophila isolated from an industrial waste site.</title>
        <authorList>
            <person name="Yu Q."/>
            <person name="Qi Y."/>
            <person name="Zhang H."/>
            <person name="Lu Y."/>
            <person name="Pu J."/>
        </authorList>
    </citation>
    <scope>NUCLEOTIDE SEQUENCE [LARGE SCALE GENOMIC DNA]</scope>
    <source>
        <strain evidence="1 2">IITR13</strain>
    </source>
</reference>
<dbReference type="AlphaFoldDB" id="A0A3P3QJ23"/>
<evidence type="ECO:0000313" key="2">
    <source>
        <dbReference type="Proteomes" id="UP000276260"/>
    </source>
</evidence>
<organism evidence="1 2">
    <name type="scientific">Rheinheimera mesophila</name>
    <dbReference type="NCBI Taxonomy" id="1547515"/>
    <lineage>
        <taxon>Bacteria</taxon>
        <taxon>Pseudomonadati</taxon>
        <taxon>Pseudomonadota</taxon>
        <taxon>Gammaproteobacteria</taxon>
        <taxon>Chromatiales</taxon>
        <taxon>Chromatiaceae</taxon>
        <taxon>Rheinheimera</taxon>
    </lineage>
</organism>
<proteinExistence type="predicted"/>
<name>A0A3P3QJ23_9GAMM</name>
<dbReference type="Proteomes" id="UP000276260">
    <property type="component" value="Unassembled WGS sequence"/>
</dbReference>
<dbReference type="InterPro" id="IPR009659">
    <property type="entry name" value="DUF1249"/>
</dbReference>
<dbReference type="EMBL" id="RRCF01000002">
    <property type="protein sequence ID" value="RRJ21172.1"/>
    <property type="molecule type" value="Genomic_DNA"/>
</dbReference>
<dbReference type="PANTHER" id="PTHR38774:SF1">
    <property type="entry name" value="CYTOPLASMIC PROTEIN"/>
    <property type="match status" value="1"/>
</dbReference>
<dbReference type="OrthoDB" id="9793663at2"/>
<evidence type="ECO:0000313" key="1">
    <source>
        <dbReference type="EMBL" id="RRJ21172.1"/>
    </source>
</evidence>
<gene>
    <name evidence="1" type="ORF">EIK76_09820</name>
</gene>